<feature type="signal peptide" evidence="2">
    <location>
        <begin position="1"/>
        <end position="26"/>
    </location>
</feature>
<dbReference type="PRINTS" id="PR00421">
    <property type="entry name" value="THIOREDOXIN"/>
</dbReference>
<dbReference type="PROSITE" id="PS00194">
    <property type="entry name" value="THIOREDOXIN_1"/>
    <property type="match status" value="1"/>
</dbReference>
<protein>
    <recommendedName>
        <fullName evidence="3">Thioredoxin domain-containing protein</fullName>
    </recommendedName>
</protein>
<dbReference type="GO" id="GO:0015035">
    <property type="term" value="F:protein-disulfide reductase activity"/>
    <property type="evidence" value="ECO:0007669"/>
    <property type="project" value="TreeGrafter"/>
</dbReference>
<organism evidence="4">
    <name type="scientific">Fibrocapsa japonica</name>
    <dbReference type="NCBI Taxonomy" id="94617"/>
    <lineage>
        <taxon>Eukaryota</taxon>
        <taxon>Sar</taxon>
        <taxon>Stramenopiles</taxon>
        <taxon>Ochrophyta</taxon>
        <taxon>Raphidophyceae</taxon>
        <taxon>Chattonellales</taxon>
        <taxon>Chattonellaceae</taxon>
        <taxon>Fibrocapsa</taxon>
    </lineage>
</organism>
<feature type="chain" id="PRO_5030717541" description="Thioredoxin domain-containing protein" evidence="2">
    <location>
        <begin position="27"/>
        <end position="378"/>
    </location>
</feature>
<feature type="domain" description="Thioredoxin" evidence="3">
    <location>
        <begin position="190"/>
        <end position="311"/>
    </location>
</feature>
<name>A0A7S2V208_9STRA</name>
<dbReference type="GO" id="GO:0005788">
    <property type="term" value="C:endoplasmic reticulum lumen"/>
    <property type="evidence" value="ECO:0007669"/>
    <property type="project" value="TreeGrafter"/>
</dbReference>
<dbReference type="EMBL" id="HBHR01017267">
    <property type="protein sequence ID" value="CAD9868548.1"/>
    <property type="molecule type" value="Transcribed_RNA"/>
</dbReference>
<dbReference type="AlphaFoldDB" id="A0A7S2V208"/>
<keyword evidence="2" id="KW-0732">Signal</keyword>
<dbReference type="PANTHER" id="PTHR45815:SF3">
    <property type="entry name" value="PROTEIN DISULFIDE-ISOMERASE A6"/>
    <property type="match status" value="1"/>
</dbReference>
<evidence type="ECO:0000256" key="2">
    <source>
        <dbReference type="SAM" id="SignalP"/>
    </source>
</evidence>
<sequence>MISALRDLLGVVVLFAAILLPHSVESVRSLYRNMENIVELDGMDDLKEAVKVNDHLLVFYYANDGCSNCDRHIPWFKKAAKDLLDHYPPIQFAAMEMGDMPKEEVEKVKAEMRLRGHFTLRIYWGGRLDRFKPYAGPKYEEGMAELVSNMVLDRVPVTATTNQELDDFKEGRGRIAEKYAAEAEKAKKELVEPSASRVIALTPDNFQAEVSPAGAEPSDLVMIEFYAPWCGHCKKLAPEYTSASVDLKGKPIKLAKMDMTDPANAEYKDKYGIQGFPTLKVFSGGSVDNPMTFSGARTRDGIVDYLTGMHEKLLKSTKSKKTPVAPGGESISQTSTKPPVPPQPEEERTIQSQVKKARKEPVMPGEEGTDDSSVKEEL</sequence>
<evidence type="ECO:0000259" key="3">
    <source>
        <dbReference type="PROSITE" id="PS51352"/>
    </source>
</evidence>
<dbReference type="PANTHER" id="PTHR45815">
    <property type="entry name" value="PROTEIN DISULFIDE-ISOMERASE A6"/>
    <property type="match status" value="1"/>
</dbReference>
<evidence type="ECO:0000313" key="4">
    <source>
        <dbReference type="EMBL" id="CAD9868548.1"/>
    </source>
</evidence>
<feature type="region of interest" description="Disordered" evidence="1">
    <location>
        <begin position="314"/>
        <end position="378"/>
    </location>
</feature>
<reference evidence="4" key="1">
    <citation type="submission" date="2021-01" db="EMBL/GenBank/DDBJ databases">
        <authorList>
            <person name="Corre E."/>
            <person name="Pelletier E."/>
            <person name="Niang G."/>
            <person name="Scheremetjew M."/>
            <person name="Finn R."/>
            <person name="Kale V."/>
            <person name="Holt S."/>
            <person name="Cochrane G."/>
            <person name="Meng A."/>
            <person name="Brown T."/>
            <person name="Cohen L."/>
        </authorList>
    </citation>
    <scope>NUCLEOTIDE SEQUENCE</scope>
    <source>
        <strain evidence="4">CCMP1661</strain>
    </source>
</reference>
<accession>A0A7S2V208</accession>
<dbReference type="InterPro" id="IPR013766">
    <property type="entry name" value="Thioredoxin_domain"/>
</dbReference>
<dbReference type="PROSITE" id="PS51352">
    <property type="entry name" value="THIOREDOXIN_2"/>
    <property type="match status" value="1"/>
</dbReference>
<evidence type="ECO:0000256" key="1">
    <source>
        <dbReference type="SAM" id="MobiDB-lite"/>
    </source>
</evidence>
<dbReference type="SUPFAM" id="SSF52833">
    <property type="entry name" value="Thioredoxin-like"/>
    <property type="match status" value="2"/>
</dbReference>
<dbReference type="Gene3D" id="3.40.30.10">
    <property type="entry name" value="Glutaredoxin"/>
    <property type="match status" value="2"/>
</dbReference>
<dbReference type="GO" id="GO:0034976">
    <property type="term" value="P:response to endoplasmic reticulum stress"/>
    <property type="evidence" value="ECO:0007669"/>
    <property type="project" value="TreeGrafter"/>
</dbReference>
<dbReference type="Pfam" id="PF00085">
    <property type="entry name" value="Thioredoxin"/>
    <property type="match status" value="1"/>
</dbReference>
<dbReference type="InterPro" id="IPR017937">
    <property type="entry name" value="Thioredoxin_CS"/>
</dbReference>
<proteinExistence type="predicted"/>
<dbReference type="InterPro" id="IPR036249">
    <property type="entry name" value="Thioredoxin-like_sf"/>
</dbReference>
<gene>
    <name evidence="4" type="ORF">FJAP1339_LOCUS8644</name>
</gene>